<keyword evidence="2" id="KW-0732">Signal</keyword>
<feature type="chain" id="PRO_5044551205" evidence="2">
    <location>
        <begin position="17"/>
        <end position="355"/>
    </location>
</feature>
<feature type="compositionally biased region" description="Polar residues" evidence="1">
    <location>
        <begin position="107"/>
        <end position="129"/>
    </location>
</feature>
<accession>A0A183F2Q1</accession>
<dbReference type="AlphaFoldDB" id="A0A183F2Q1"/>
<evidence type="ECO:0000313" key="3">
    <source>
        <dbReference type="EMBL" id="VDO18808.1"/>
    </source>
</evidence>
<feature type="compositionally biased region" description="Basic and acidic residues" evidence="1">
    <location>
        <begin position="211"/>
        <end position="221"/>
    </location>
</feature>
<gene>
    <name evidence="3" type="ORF">HPBE_LOCUS426</name>
</gene>
<reference evidence="3 4" key="1">
    <citation type="submission" date="2018-11" db="EMBL/GenBank/DDBJ databases">
        <authorList>
            <consortium name="Pathogen Informatics"/>
        </authorList>
    </citation>
    <scope>NUCLEOTIDE SEQUENCE [LARGE SCALE GENOMIC DNA]</scope>
</reference>
<evidence type="ECO:0000256" key="2">
    <source>
        <dbReference type="SAM" id="SignalP"/>
    </source>
</evidence>
<evidence type="ECO:0000313" key="5">
    <source>
        <dbReference type="WBParaSite" id="HPBE_0000042501-mRNA-1"/>
    </source>
</evidence>
<feature type="compositionally biased region" description="Basic and acidic residues" evidence="1">
    <location>
        <begin position="88"/>
        <end position="105"/>
    </location>
</feature>
<sequence length="355" mass="37271">MQLALFGLSLVAVAYAVPAILRMQIAQFFSEERITAILEKLRRAQSIGELAVNTPTGIYPIKDINRSNLRQIFNFAPLAPKESEIEVLDAKQGQDAHSSKPEKPATVKTSQPEASTAATGEPASTSAETAVTEEKAGASATKESEPAGEAAVPTGNEVTEEATTSAYVTSTGEEEKKGVDETTSEPRKETDVTDPATDTPPTAAVEEAEFATEKVPVKEPSEASSYAKVTDGKPAAPEVATKKEEVEGSGDEEGSSGTSEDTASSASDSTPLLTGNGSDAAGSANESPSPAGNEKADKYPTNPLPVITLPQSPDVPYVFFPVQSYKGQELPGISYLLIPKKYESKVPDYLTAKKA</sequence>
<keyword evidence="4" id="KW-1185">Reference proteome</keyword>
<accession>A0A3P7WML1</accession>
<evidence type="ECO:0000313" key="4">
    <source>
        <dbReference type="Proteomes" id="UP000050761"/>
    </source>
</evidence>
<protein>
    <submittedName>
        <fullName evidence="5">DUF4794 domain-containing protein</fullName>
    </submittedName>
</protein>
<evidence type="ECO:0000256" key="1">
    <source>
        <dbReference type="SAM" id="MobiDB-lite"/>
    </source>
</evidence>
<feature type="compositionally biased region" description="Polar residues" evidence="1">
    <location>
        <begin position="161"/>
        <end position="171"/>
    </location>
</feature>
<proteinExistence type="predicted"/>
<feature type="compositionally biased region" description="Low complexity" evidence="1">
    <location>
        <begin position="193"/>
        <end position="205"/>
    </location>
</feature>
<feature type="compositionally biased region" description="Low complexity" evidence="1">
    <location>
        <begin position="255"/>
        <end position="270"/>
    </location>
</feature>
<feature type="compositionally biased region" description="Basic and acidic residues" evidence="1">
    <location>
        <begin position="173"/>
        <end position="191"/>
    </location>
</feature>
<dbReference type="Proteomes" id="UP000050761">
    <property type="component" value="Unassembled WGS sequence"/>
</dbReference>
<name>A0A183F2Q1_HELPZ</name>
<feature type="signal peptide" evidence="2">
    <location>
        <begin position="1"/>
        <end position="16"/>
    </location>
</feature>
<reference evidence="5" key="2">
    <citation type="submission" date="2019-09" db="UniProtKB">
        <authorList>
            <consortium name="WormBaseParasite"/>
        </authorList>
    </citation>
    <scope>IDENTIFICATION</scope>
</reference>
<dbReference type="OrthoDB" id="5878019at2759"/>
<feature type="region of interest" description="Disordered" evidence="1">
    <location>
        <begin position="88"/>
        <end position="307"/>
    </location>
</feature>
<dbReference type="EMBL" id="UZAH01000291">
    <property type="protein sequence ID" value="VDO18808.1"/>
    <property type="molecule type" value="Genomic_DNA"/>
</dbReference>
<organism evidence="4 5">
    <name type="scientific">Heligmosomoides polygyrus</name>
    <name type="common">Parasitic roundworm</name>
    <dbReference type="NCBI Taxonomy" id="6339"/>
    <lineage>
        <taxon>Eukaryota</taxon>
        <taxon>Metazoa</taxon>
        <taxon>Ecdysozoa</taxon>
        <taxon>Nematoda</taxon>
        <taxon>Chromadorea</taxon>
        <taxon>Rhabditida</taxon>
        <taxon>Rhabditina</taxon>
        <taxon>Rhabditomorpha</taxon>
        <taxon>Strongyloidea</taxon>
        <taxon>Heligmosomidae</taxon>
        <taxon>Heligmosomoides</taxon>
    </lineage>
</organism>
<dbReference type="WBParaSite" id="HPBE_0000042501-mRNA-1">
    <property type="protein sequence ID" value="HPBE_0000042501-mRNA-1"/>
    <property type="gene ID" value="HPBE_0000042501"/>
</dbReference>